<dbReference type="RefSeq" id="WP_245924717.1">
    <property type="nucleotide sequence ID" value="NZ_QKYV01000002.1"/>
</dbReference>
<organism evidence="9 10">
    <name type="scientific">Mesonia algae</name>
    <dbReference type="NCBI Taxonomy" id="213248"/>
    <lineage>
        <taxon>Bacteria</taxon>
        <taxon>Pseudomonadati</taxon>
        <taxon>Bacteroidota</taxon>
        <taxon>Flavobacteriia</taxon>
        <taxon>Flavobacteriales</taxon>
        <taxon>Flavobacteriaceae</taxon>
        <taxon>Mesonia</taxon>
    </lineage>
</organism>
<dbReference type="AlphaFoldDB" id="A0A2W7IA20"/>
<feature type="domain" description="Cytochrome c assembly protein" evidence="7">
    <location>
        <begin position="826"/>
        <end position="1030"/>
    </location>
</feature>
<feature type="transmembrane region" description="Helical" evidence="6">
    <location>
        <begin position="855"/>
        <end position="873"/>
    </location>
</feature>
<dbReference type="GO" id="GO:0005886">
    <property type="term" value="C:plasma membrane"/>
    <property type="evidence" value="ECO:0007669"/>
    <property type="project" value="TreeGrafter"/>
</dbReference>
<evidence type="ECO:0000256" key="5">
    <source>
        <dbReference type="ARBA" id="ARBA00023136"/>
    </source>
</evidence>
<feature type="transmembrane region" description="Helical" evidence="6">
    <location>
        <begin position="431"/>
        <end position="453"/>
    </location>
</feature>
<dbReference type="PANTHER" id="PTHR30071">
    <property type="entry name" value="HEME EXPORTER PROTEIN C"/>
    <property type="match status" value="1"/>
</dbReference>
<dbReference type="EMBL" id="QKYV01000002">
    <property type="protein sequence ID" value="PZW42372.1"/>
    <property type="molecule type" value="Genomic_DNA"/>
</dbReference>
<dbReference type="Pfam" id="PF01578">
    <property type="entry name" value="Cytochrom_C_asm"/>
    <property type="match status" value="1"/>
</dbReference>
<evidence type="ECO:0000313" key="10">
    <source>
        <dbReference type="Proteomes" id="UP000249542"/>
    </source>
</evidence>
<feature type="transmembrane region" description="Helical" evidence="6">
    <location>
        <begin position="45"/>
        <end position="66"/>
    </location>
</feature>
<keyword evidence="2 6" id="KW-0812">Transmembrane</keyword>
<feature type="transmembrane region" description="Helical" evidence="6">
    <location>
        <begin position="798"/>
        <end position="820"/>
    </location>
</feature>
<feature type="transmembrane region" description="Helical" evidence="6">
    <location>
        <begin position="832"/>
        <end position="848"/>
    </location>
</feature>
<feature type="transmembrane region" description="Helical" evidence="6">
    <location>
        <begin position="767"/>
        <end position="786"/>
    </location>
</feature>
<dbReference type="InterPro" id="IPR045062">
    <property type="entry name" value="Cyt_c_biogenesis_CcsA/CcmC"/>
</dbReference>
<name>A0A2W7IA20_9FLAO</name>
<keyword evidence="5 6" id="KW-0472">Membrane</keyword>
<keyword evidence="4 6" id="KW-1133">Transmembrane helix</keyword>
<dbReference type="PANTHER" id="PTHR30071:SF1">
    <property type="entry name" value="CYTOCHROME B_B6 PROTEIN-RELATED"/>
    <property type="match status" value="1"/>
</dbReference>
<protein>
    <submittedName>
        <fullName evidence="9">Cytochrome c-type biogenesis protein CcsB</fullName>
    </submittedName>
</protein>
<feature type="transmembrane region" description="Helical" evidence="6">
    <location>
        <begin position="977"/>
        <end position="995"/>
    </location>
</feature>
<evidence type="ECO:0000256" key="3">
    <source>
        <dbReference type="ARBA" id="ARBA00022748"/>
    </source>
</evidence>
<evidence type="ECO:0000313" key="9">
    <source>
        <dbReference type="EMBL" id="PZW42372.1"/>
    </source>
</evidence>
<dbReference type="GO" id="GO:0017004">
    <property type="term" value="P:cytochrome complex assembly"/>
    <property type="evidence" value="ECO:0007669"/>
    <property type="project" value="UniProtKB-KW"/>
</dbReference>
<feature type="transmembrane region" description="Helical" evidence="6">
    <location>
        <begin position="1002"/>
        <end position="1026"/>
    </location>
</feature>
<evidence type="ECO:0000259" key="8">
    <source>
        <dbReference type="Pfam" id="PF05140"/>
    </source>
</evidence>
<dbReference type="InterPro" id="IPR002541">
    <property type="entry name" value="Cyt_c_assembly"/>
</dbReference>
<feature type="transmembrane region" description="Helical" evidence="6">
    <location>
        <begin position="78"/>
        <end position="100"/>
    </location>
</feature>
<sequence>MFQKKITQILFSTRTMAMLFISFAVAMAIGTFVENSYSTATARAWIYNAWWFEAIMILFALNFLGNIKRYRLLRKEKLNTLILHLSFLLIIIGAGVTRYIGYEGIMPIREGETSNIMLSEKTYLSILIDGEVNGEPLRRSQALPLNLAPKIDNNKTLSTDFKGQEVTFEVVDFIAGAEEGLVETEDGKNYFKIVEAGGGNRHDHYLEENEVTSIHNILFAYNKPTEGAININLSEEGYTISSPFEGDYMRMADQKKGEVVADTVQPLMMRSLYNMAGMQFVFPDPPVKGKYDLIASEEKEQGQPDGVVVNITSNGETKQVKMLGAKGYVNDYKQVNVGGLEIYSRYGSKEYELPFSIKVNDFIAEKYPGTEDNPMPSYSSFKSKVDLIDGGEVTKHEIYMNHVLDHRGYRFFQASFDADEKGTVLSVNHDWWGTWITYIGYFLLYIGMMIILFERGSRFGELTKRLDKLKAKKASLGIIAALLFSISGFAQDNHEGHNHEAGDVDHEHSSSSMIMPKAQVDSTLQATAIDKEHASKFGRIIIQDAGGRMKPANTYSSELIRKLSKSDHYEGLNSDQVLISMTENPSLWYNVPLIYVKAKNDSLHHVIGAKEGEKHIPLAQFFDNQGNYKLSPFLEEAYRTEVKNQFQKDFISADEKVNLLYNALEGKVLKIFPIPNAENNKWVSYPEAIKAEGKFKGVDSLYTVNVLPLYMQTLRMARSSGDYSKANDVLNSIEGFQKKYGEEVMPSQEKIDTEILYNKYDVFKNLFWQYMAAGLLMFIFVIIQIFKDNKTIRTTIKVFQIAILILFFVHTAGLIARWYISGHAPWSDAYESMIYVAWATMFFGLAFGRKSDFTTASTAFVTAMILMIAHWNWMDPSIANLVPVLDSYWLMIHVAVIVASYGPFTLGMILGLVSLILMILTTEKNKKKMSINIQELTIITELALTVGLVMLTIGNFLGGQWANESWGRYWGWDPKETWALISIMVYAFVIHMRLVPGLRGRFAFNWAAIIAFASILMTYFGVNFYLTGLHSYASGDQIISYQFIIGAFVAWIILGFLAHRKYKQFYKK</sequence>
<dbReference type="Proteomes" id="UP000249542">
    <property type="component" value="Unassembled WGS sequence"/>
</dbReference>
<dbReference type="Pfam" id="PF05140">
    <property type="entry name" value="ResB"/>
    <property type="match status" value="1"/>
</dbReference>
<feature type="transmembrane region" description="Helical" evidence="6">
    <location>
        <begin position="888"/>
        <end position="917"/>
    </location>
</feature>
<feature type="domain" description="ResB-like" evidence="8">
    <location>
        <begin position="345"/>
        <end position="424"/>
    </location>
</feature>
<evidence type="ECO:0000256" key="1">
    <source>
        <dbReference type="ARBA" id="ARBA00004141"/>
    </source>
</evidence>
<dbReference type="GO" id="GO:0020037">
    <property type="term" value="F:heme binding"/>
    <property type="evidence" value="ECO:0007669"/>
    <property type="project" value="InterPro"/>
</dbReference>
<accession>A0A2W7IA20</accession>
<evidence type="ECO:0000256" key="6">
    <source>
        <dbReference type="SAM" id="Phobius"/>
    </source>
</evidence>
<evidence type="ECO:0000256" key="2">
    <source>
        <dbReference type="ARBA" id="ARBA00022692"/>
    </source>
</evidence>
<proteinExistence type="predicted"/>
<feature type="transmembrane region" description="Helical" evidence="6">
    <location>
        <begin position="1038"/>
        <end position="1058"/>
    </location>
</feature>
<feature type="transmembrane region" description="Helical" evidence="6">
    <location>
        <begin position="938"/>
        <end position="957"/>
    </location>
</feature>
<gene>
    <name evidence="9" type="ORF">LX95_00682</name>
</gene>
<feature type="transmembrane region" description="Helical" evidence="6">
    <location>
        <begin position="12"/>
        <end position="33"/>
    </location>
</feature>
<evidence type="ECO:0000259" key="7">
    <source>
        <dbReference type="Pfam" id="PF01578"/>
    </source>
</evidence>
<comment type="subcellular location">
    <subcellularLocation>
        <location evidence="1">Membrane</location>
        <topology evidence="1">Multi-pass membrane protein</topology>
    </subcellularLocation>
</comment>
<dbReference type="InterPro" id="IPR007816">
    <property type="entry name" value="ResB-like_domain"/>
</dbReference>
<feature type="transmembrane region" description="Helical" evidence="6">
    <location>
        <begin position="474"/>
        <end position="490"/>
    </location>
</feature>
<comment type="caution">
    <text evidence="9">The sequence shown here is derived from an EMBL/GenBank/DDBJ whole genome shotgun (WGS) entry which is preliminary data.</text>
</comment>
<keyword evidence="3" id="KW-0201">Cytochrome c-type biogenesis</keyword>
<keyword evidence="10" id="KW-1185">Reference proteome</keyword>
<reference evidence="9 10" key="1">
    <citation type="submission" date="2018-06" db="EMBL/GenBank/DDBJ databases">
        <title>Genomic Encyclopedia of Archaeal and Bacterial Type Strains, Phase II (KMG-II): from individual species to whole genera.</title>
        <authorList>
            <person name="Goeker M."/>
        </authorList>
    </citation>
    <scope>NUCLEOTIDE SEQUENCE [LARGE SCALE GENOMIC DNA]</scope>
    <source>
        <strain evidence="9 10">DSM 15361</strain>
    </source>
</reference>
<evidence type="ECO:0000256" key="4">
    <source>
        <dbReference type="ARBA" id="ARBA00022989"/>
    </source>
</evidence>